<dbReference type="EMBL" id="VCGU01000007">
    <property type="protein sequence ID" value="TRY73505.1"/>
    <property type="molecule type" value="Genomic_DNA"/>
</dbReference>
<evidence type="ECO:0000256" key="1">
    <source>
        <dbReference type="ARBA" id="ARBA00023054"/>
    </source>
</evidence>
<dbReference type="AlphaFoldDB" id="A0A553P755"/>
<keyword evidence="1 2" id="KW-0175">Coiled coil</keyword>
<organism evidence="5 6">
    <name type="scientific">Tigriopus californicus</name>
    <name type="common">Marine copepod</name>
    <dbReference type="NCBI Taxonomy" id="6832"/>
    <lineage>
        <taxon>Eukaryota</taxon>
        <taxon>Metazoa</taxon>
        <taxon>Ecdysozoa</taxon>
        <taxon>Arthropoda</taxon>
        <taxon>Crustacea</taxon>
        <taxon>Multicrustacea</taxon>
        <taxon>Hexanauplia</taxon>
        <taxon>Copepoda</taxon>
        <taxon>Harpacticoida</taxon>
        <taxon>Harpacticidae</taxon>
        <taxon>Tigriopus</taxon>
    </lineage>
</organism>
<dbReference type="Pfam" id="PF25408">
    <property type="entry name" value="AAA_lid_NAV1"/>
    <property type="match status" value="1"/>
</dbReference>
<dbReference type="Proteomes" id="UP000318571">
    <property type="component" value="Chromosome 3"/>
</dbReference>
<dbReference type="InterPro" id="IPR027417">
    <property type="entry name" value="P-loop_NTPase"/>
</dbReference>
<reference evidence="5 6" key="1">
    <citation type="journal article" date="2018" name="Nat. Ecol. Evol.">
        <title>Genomic signatures of mitonuclear coevolution across populations of Tigriopus californicus.</title>
        <authorList>
            <person name="Barreto F.S."/>
            <person name="Watson E.T."/>
            <person name="Lima T.G."/>
            <person name="Willett C.S."/>
            <person name="Edmands S."/>
            <person name="Li W."/>
            <person name="Burton R.S."/>
        </authorList>
    </citation>
    <scope>NUCLEOTIDE SEQUENCE [LARGE SCALE GENOMIC DNA]</scope>
    <source>
        <strain evidence="5 6">San Diego</strain>
    </source>
</reference>
<feature type="coiled-coil region" evidence="2">
    <location>
        <begin position="195"/>
        <end position="222"/>
    </location>
</feature>
<dbReference type="PANTHER" id="PTHR12784">
    <property type="entry name" value="STEERIN"/>
    <property type="match status" value="1"/>
</dbReference>
<dbReference type="PANTHER" id="PTHR12784:SF28">
    <property type="entry name" value="PROTEIN SICKIE"/>
    <property type="match status" value="1"/>
</dbReference>
<dbReference type="InterPro" id="IPR039041">
    <property type="entry name" value="Nav/unc-53"/>
</dbReference>
<evidence type="ECO:0000256" key="2">
    <source>
        <dbReference type="SAM" id="Coils"/>
    </source>
</evidence>
<dbReference type="STRING" id="6832.A0A553P755"/>
<dbReference type="InterPro" id="IPR057568">
    <property type="entry name" value="CortBP2_NAV1-like_AAA_lid"/>
</dbReference>
<accession>A0A553P755</accession>
<feature type="region of interest" description="Disordered" evidence="3">
    <location>
        <begin position="112"/>
        <end position="152"/>
    </location>
</feature>
<name>A0A553P755_TIGCA</name>
<evidence type="ECO:0000313" key="6">
    <source>
        <dbReference type="Proteomes" id="UP000318571"/>
    </source>
</evidence>
<feature type="compositionally biased region" description="Polar residues" evidence="3">
    <location>
        <begin position="112"/>
        <end position="134"/>
    </location>
</feature>
<gene>
    <name evidence="5" type="ORF">TCAL_05475</name>
</gene>
<protein>
    <recommendedName>
        <fullName evidence="4">CortBP2/NAV1-like AAA+ ATPase lid domain-containing protein</fullName>
    </recommendedName>
</protein>
<evidence type="ECO:0000256" key="3">
    <source>
        <dbReference type="SAM" id="MobiDB-lite"/>
    </source>
</evidence>
<evidence type="ECO:0000313" key="5">
    <source>
        <dbReference type="EMBL" id="TRY73505.1"/>
    </source>
</evidence>
<sequence>MNLKSRPELTNTCGLMSFLPLSTSGNEEEDRELWNLRQEILSNHQSQPFDYCSNGGMRWKSDDNVLSTSNSETSGFQSQFNVINRKHSKSGKKNTWFRSSLNKAFRVRRSSQSNSNICDSNSDLTTSNGYNSADETQERSRLSNSQAPNLMSNQRSISVSALDGVTVDEMQRQLLAKDDLLTETRLEALSSASQLQSLRESVAKMRQELQYVKCENEDLKHQLMSTTKQASRHSGHRPRSSLILSCCSTLAPIGQAREVLVFLGDSPMGRLILPHLHSPELFRLNLHDLDESLRRLYGMFMARLDPNCLLGLIECNQSLQGFTFLGWTRNFPLDGEFDEVERMDKPVSWGESESLGSALVRGRGKSHHLLLQEEQANGRDGLSEIRLAFKPDSVHQLAFEALRPLEEVDSYVQTLLEERLILLCGPQSSGKTFLAMRLLKAGLKIASGKTSLVLTSVVSIDCAERQLEGQSQDILSEILTETSRNNGQMRAFLLETVDSTLAKHLLAQKEAIMRGNILVIATTEKNEQVFPSDMAHLSPMSGYLPQMVGFILRKRLLGQEVLDGTLANPELMSGVTWLALVCKTLHQRSSWVPKLHIFLECPLEGSKQFRQWFVKTWNAILVHELRRTPKLQLDEKGEDPVKFVIRTWPWKDESGSLQRDLQRVFDGRCRPNRTSRQVATTEERVKPDGAEDPLMNMLLCLQQATLETNGKAINS</sequence>
<dbReference type="OMA" id="MMSINAG"/>
<dbReference type="Gene3D" id="3.40.50.300">
    <property type="entry name" value="P-loop containing nucleotide triphosphate hydrolases"/>
    <property type="match status" value="1"/>
</dbReference>
<dbReference type="GO" id="GO:0022008">
    <property type="term" value="P:neurogenesis"/>
    <property type="evidence" value="ECO:0007669"/>
    <property type="project" value="InterPro"/>
</dbReference>
<comment type="caution">
    <text evidence="5">The sequence shown here is derived from an EMBL/GenBank/DDBJ whole genome shotgun (WGS) entry which is preliminary data.</text>
</comment>
<evidence type="ECO:0000259" key="4">
    <source>
        <dbReference type="Pfam" id="PF25408"/>
    </source>
</evidence>
<keyword evidence="6" id="KW-1185">Reference proteome</keyword>
<dbReference type="SUPFAM" id="SSF52540">
    <property type="entry name" value="P-loop containing nucleoside triphosphate hydrolases"/>
    <property type="match status" value="1"/>
</dbReference>
<feature type="compositionally biased region" description="Polar residues" evidence="3">
    <location>
        <begin position="142"/>
        <end position="152"/>
    </location>
</feature>
<proteinExistence type="predicted"/>
<feature type="domain" description="CortBP2/NAV1-like AAA+ ATPase lid" evidence="4">
    <location>
        <begin position="568"/>
        <end position="656"/>
    </location>
</feature>